<reference evidence="2 3" key="1">
    <citation type="submission" date="2015-08" db="EMBL/GenBank/DDBJ databases">
        <title>Next Generation Sequencing and Analysis of the Genome of Puccinia sorghi L Schw, the Causal Agent of Maize Common Rust.</title>
        <authorList>
            <person name="Rochi L."/>
            <person name="Burguener G."/>
            <person name="Darino M."/>
            <person name="Turjanski A."/>
            <person name="Kreff E."/>
            <person name="Dieguez M.J."/>
            <person name="Sacco F."/>
        </authorList>
    </citation>
    <scope>NUCLEOTIDE SEQUENCE [LARGE SCALE GENOMIC DNA]</scope>
    <source>
        <strain evidence="2 3">RO10H11247</strain>
    </source>
</reference>
<accession>A0A0L6V686</accession>
<dbReference type="VEuPathDB" id="FungiDB:VP01_2464g2"/>
<evidence type="ECO:0008006" key="4">
    <source>
        <dbReference type="Google" id="ProtNLM"/>
    </source>
</evidence>
<evidence type="ECO:0000313" key="3">
    <source>
        <dbReference type="Proteomes" id="UP000037035"/>
    </source>
</evidence>
<proteinExistence type="predicted"/>
<name>A0A0L6V686_9BASI</name>
<evidence type="ECO:0000256" key="1">
    <source>
        <dbReference type="SAM" id="MobiDB-lite"/>
    </source>
</evidence>
<dbReference type="AlphaFoldDB" id="A0A0L6V686"/>
<feature type="compositionally biased region" description="Basic and acidic residues" evidence="1">
    <location>
        <begin position="30"/>
        <end position="43"/>
    </location>
</feature>
<dbReference type="Proteomes" id="UP000037035">
    <property type="component" value="Unassembled WGS sequence"/>
</dbReference>
<protein>
    <recommendedName>
        <fullName evidence="4">No apical meristem-associated C-terminal domain-containing protein</fullName>
    </recommendedName>
</protein>
<evidence type="ECO:0000313" key="2">
    <source>
        <dbReference type="EMBL" id="KNZ56224.1"/>
    </source>
</evidence>
<keyword evidence="3" id="KW-1185">Reference proteome</keyword>
<comment type="caution">
    <text evidence="2">The sequence shown here is derived from an EMBL/GenBank/DDBJ whole genome shotgun (WGS) entry which is preliminary data.</text>
</comment>
<organism evidence="2 3">
    <name type="scientific">Puccinia sorghi</name>
    <dbReference type="NCBI Taxonomy" id="27349"/>
    <lineage>
        <taxon>Eukaryota</taxon>
        <taxon>Fungi</taxon>
        <taxon>Dikarya</taxon>
        <taxon>Basidiomycota</taxon>
        <taxon>Pucciniomycotina</taxon>
        <taxon>Pucciniomycetes</taxon>
        <taxon>Pucciniales</taxon>
        <taxon>Pucciniaceae</taxon>
        <taxon>Puccinia</taxon>
    </lineage>
</organism>
<sequence>MITPNKPTAQLKKQIDLSLETTPSDAVSNEIKKQRGKNETRKEDIKVKRNLGNQTALQNQILANQKDVMVTMANGKIMRIDILTISASCHPFCEWNQKIHEIIQKEKEKELKMNM</sequence>
<gene>
    <name evidence="2" type="ORF">VP01_2464g2</name>
</gene>
<feature type="region of interest" description="Disordered" evidence="1">
    <location>
        <begin position="1"/>
        <end position="43"/>
    </location>
</feature>
<dbReference type="EMBL" id="LAVV01007352">
    <property type="protein sequence ID" value="KNZ56224.1"/>
    <property type="molecule type" value="Genomic_DNA"/>
</dbReference>